<dbReference type="Proteomes" id="UP000554837">
    <property type="component" value="Unassembled WGS sequence"/>
</dbReference>
<dbReference type="AlphaFoldDB" id="A0A840S2J7"/>
<organism evidence="2 3">
    <name type="scientific">Inhella inkyongensis</name>
    <dbReference type="NCBI Taxonomy" id="392593"/>
    <lineage>
        <taxon>Bacteria</taxon>
        <taxon>Pseudomonadati</taxon>
        <taxon>Pseudomonadota</taxon>
        <taxon>Betaproteobacteria</taxon>
        <taxon>Burkholderiales</taxon>
        <taxon>Sphaerotilaceae</taxon>
        <taxon>Inhella</taxon>
    </lineage>
</organism>
<protein>
    <recommendedName>
        <fullName evidence="4">PEP-CTERM sorting domain-containing protein</fullName>
    </recommendedName>
</protein>
<feature type="signal peptide" evidence="1">
    <location>
        <begin position="1"/>
        <end position="19"/>
    </location>
</feature>
<keyword evidence="1" id="KW-0732">Signal</keyword>
<dbReference type="EMBL" id="JACHHO010000002">
    <property type="protein sequence ID" value="MBB5204535.1"/>
    <property type="molecule type" value="Genomic_DNA"/>
</dbReference>
<evidence type="ECO:0000256" key="1">
    <source>
        <dbReference type="SAM" id="SignalP"/>
    </source>
</evidence>
<reference evidence="2 3" key="1">
    <citation type="submission" date="2020-08" db="EMBL/GenBank/DDBJ databases">
        <title>Genomic Encyclopedia of Type Strains, Phase IV (KMG-IV): sequencing the most valuable type-strain genomes for metagenomic binning, comparative biology and taxonomic classification.</title>
        <authorList>
            <person name="Goeker M."/>
        </authorList>
    </citation>
    <scope>NUCLEOTIDE SEQUENCE [LARGE SCALE GENOMIC DNA]</scope>
    <source>
        <strain evidence="2 3">DSM 23958</strain>
    </source>
</reference>
<evidence type="ECO:0000313" key="2">
    <source>
        <dbReference type="EMBL" id="MBB5204535.1"/>
    </source>
</evidence>
<gene>
    <name evidence="2" type="ORF">HNQ51_001849</name>
</gene>
<evidence type="ECO:0000313" key="3">
    <source>
        <dbReference type="Proteomes" id="UP000554837"/>
    </source>
</evidence>
<proteinExistence type="predicted"/>
<comment type="caution">
    <text evidence="2">The sequence shown here is derived from an EMBL/GenBank/DDBJ whole genome shotgun (WGS) entry which is preliminary data.</text>
</comment>
<name>A0A840S2J7_9BURK</name>
<keyword evidence="3" id="KW-1185">Reference proteome</keyword>
<accession>A0A840S2J7</accession>
<feature type="chain" id="PRO_5032757714" description="PEP-CTERM sorting domain-containing protein" evidence="1">
    <location>
        <begin position="20"/>
        <end position="177"/>
    </location>
</feature>
<evidence type="ECO:0008006" key="4">
    <source>
        <dbReference type="Google" id="ProtNLM"/>
    </source>
</evidence>
<dbReference type="RefSeq" id="WP_138855799.1">
    <property type="nucleotide sequence ID" value="NZ_CP040709.1"/>
</dbReference>
<sequence length="177" mass="18791">MKKALALATLIAAPVLASASPVEFTVSTPFDLANTSSTELTLAGATYRIFVDTMAEGGNDISLTSVRLFNGSQSIVFDAAADGTQLQFLGSNVVPMDPANGIFADQFLTHFELLSPQTLSAGIWKIEVTGTDDDNKRYDEYSVRLVPQANRVPEPASLALALAALAPLGVRFKRRAG</sequence>